<dbReference type="VEuPathDB" id="CryptoDB:Vbra_17368"/>
<dbReference type="OrthoDB" id="433800at2759"/>
<gene>
    <name evidence="2" type="ORF">Vbra_17368</name>
</gene>
<dbReference type="PANTHER" id="PTHR35826">
    <property type="entry name" value="PROTEIN ATP6V1FNB-LIKE"/>
    <property type="match status" value="1"/>
</dbReference>
<dbReference type="InterPro" id="IPR054323">
    <property type="entry name" value="SPMIP1_C"/>
</dbReference>
<dbReference type="Pfam" id="PF22589">
    <property type="entry name" value="SPMIP1"/>
    <property type="match status" value="1"/>
</dbReference>
<evidence type="ECO:0000313" key="3">
    <source>
        <dbReference type="Proteomes" id="UP000041254"/>
    </source>
</evidence>
<organism evidence="2 3">
    <name type="scientific">Vitrella brassicaformis (strain CCMP3155)</name>
    <dbReference type="NCBI Taxonomy" id="1169540"/>
    <lineage>
        <taxon>Eukaryota</taxon>
        <taxon>Sar</taxon>
        <taxon>Alveolata</taxon>
        <taxon>Colpodellida</taxon>
        <taxon>Vitrellaceae</taxon>
        <taxon>Vitrella</taxon>
    </lineage>
</organism>
<dbReference type="OMA" id="SECQGRY"/>
<name>A0A0G4GBJ0_VITBC</name>
<reference evidence="2 3" key="1">
    <citation type="submission" date="2014-11" db="EMBL/GenBank/DDBJ databases">
        <authorList>
            <person name="Zhu J."/>
            <person name="Qi W."/>
            <person name="Song R."/>
        </authorList>
    </citation>
    <scope>NUCLEOTIDE SEQUENCE [LARGE SCALE GENOMIC DNA]</scope>
</reference>
<dbReference type="EMBL" id="CDMY01000613">
    <property type="protein sequence ID" value="CEM26356.1"/>
    <property type="molecule type" value="Genomic_DNA"/>
</dbReference>
<dbReference type="Proteomes" id="UP000041254">
    <property type="component" value="Unassembled WGS sequence"/>
</dbReference>
<dbReference type="PANTHER" id="PTHR35826:SF1">
    <property type="entry name" value="PROTEIN ATP6V1FNB-LIKE"/>
    <property type="match status" value="1"/>
</dbReference>
<sequence length="127" mass="14675">MDATASSSLASSRRFCISDSSHIHYLNHSLGLVSDAHERLRRHEHVTDEELLMTGVSKEGHGRAAYLKSRKRLSPQERYRRPMTASQEIGWRAWEPPKKTSFYVRKPLIQATFYRPTGAFDAWKTDK</sequence>
<dbReference type="AlphaFoldDB" id="A0A0G4GBJ0"/>
<accession>A0A0G4GBJ0</accession>
<evidence type="ECO:0000259" key="1">
    <source>
        <dbReference type="Pfam" id="PF22589"/>
    </source>
</evidence>
<evidence type="ECO:0000313" key="2">
    <source>
        <dbReference type="EMBL" id="CEM26356.1"/>
    </source>
</evidence>
<protein>
    <recommendedName>
        <fullName evidence="1">Sperm microtubule inner protein 1 C-terminal domain-containing protein</fullName>
    </recommendedName>
</protein>
<proteinExistence type="predicted"/>
<dbReference type="InParanoid" id="A0A0G4GBJ0"/>
<keyword evidence="3" id="KW-1185">Reference proteome</keyword>
<feature type="domain" description="Sperm microtubule inner protein 1 C-terminal" evidence="1">
    <location>
        <begin position="49"/>
        <end position="120"/>
    </location>
</feature>